<dbReference type="Proteomes" id="UP001500200">
    <property type="component" value="Unassembled WGS sequence"/>
</dbReference>
<keyword evidence="1" id="KW-1133">Transmembrane helix</keyword>
<dbReference type="RefSeq" id="WP_345446629.1">
    <property type="nucleotide sequence ID" value="NZ_BAABKK010000001.1"/>
</dbReference>
<evidence type="ECO:0000256" key="1">
    <source>
        <dbReference type="SAM" id="Phobius"/>
    </source>
</evidence>
<keyword evidence="1" id="KW-0812">Transmembrane</keyword>
<reference evidence="3" key="1">
    <citation type="journal article" date="2019" name="Int. J. Syst. Evol. Microbiol.">
        <title>The Global Catalogue of Microorganisms (GCM) 10K type strain sequencing project: providing services to taxonomists for standard genome sequencing and annotation.</title>
        <authorList>
            <consortium name="The Broad Institute Genomics Platform"/>
            <consortium name="The Broad Institute Genome Sequencing Center for Infectious Disease"/>
            <person name="Wu L."/>
            <person name="Ma J."/>
        </authorList>
    </citation>
    <scope>NUCLEOTIDE SEQUENCE [LARGE SCALE GENOMIC DNA]</scope>
    <source>
        <strain evidence="3">JCM 18514</strain>
    </source>
</reference>
<protein>
    <recommendedName>
        <fullName evidence="4">DUF4760 domain-containing protein</fullName>
    </recommendedName>
</protein>
<evidence type="ECO:0000313" key="2">
    <source>
        <dbReference type="EMBL" id="GAA5188406.1"/>
    </source>
</evidence>
<feature type="transmembrane region" description="Helical" evidence="1">
    <location>
        <begin position="7"/>
        <end position="30"/>
    </location>
</feature>
<organism evidence="2 3">
    <name type="scientific">Arthrobacter gyeryongensis</name>
    <dbReference type="NCBI Taxonomy" id="1650592"/>
    <lineage>
        <taxon>Bacteria</taxon>
        <taxon>Bacillati</taxon>
        <taxon>Actinomycetota</taxon>
        <taxon>Actinomycetes</taxon>
        <taxon>Micrococcales</taxon>
        <taxon>Micrococcaceae</taxon>
        <taxon>Arthrobacter</taxon>
    </lineage>
</organism>
<gene>
    <name evidence="2" type="ORF">GCM10023346_00370</name>
</gene>
<keyword evidence="1" id="KW-0472">Membrane</keyword>
<comment type="caution">
    <text evidence="2">The sequence shown here is derived from an EMBL/GenBank/DDBJ whole genome shotgun (WGS) entry which is preliminary data.</text>
</comment>
<evidence type="ECO:0000313" key="3">
    <source>
        <dbReference type="Proteomes" id="UP001500200"/>
    </source>
</evidence>
<name>A0ABP9RXR0_9MICC</name>
<feature type="transmembrane region" description="Helical" evidence="1">
    <location>
        <begin position="42"/>
        <end position="63"/>
    </location>
</feature>
<dbReference type="EMBL" id="BAABKK010000001">
    <property type="protein sequence ID" value="GAA5188406.1"/>
    <property type="molecule type" value="Genomic_DNA"/>
</dbReference>
<accession>A0ABP9RXR0</accession>
<keyword evidence="3" id="KW-1185">Reference proteome</keyword>
<evidence type="ECO:0008006" key="4">
    <source>
        <dbReference type="Google" id="ProtNLM"/>
    </source>
</evidence>
<proteinExistence type="predicted"/>
<sequence>MKRISPYFWPAVFVLGAVVGAIVTCVVRFLTGPGKAIPTLQMGAVSIAGLAFAVAILTFCFNWRKSKTDLFISMHEKLIDPAVQNGRKVISDKVKGIGTIHHLTTTEFESANRALALYDTLAMYARRRYIIKRDFIGTWGLAMHRRAPQIRAFIAYRASMDGYMSWKHLSSMLDVLDKNPPKDN</sequence>